<dbReference type="Proteomes" id="UP000030300">
    <property type="component" value="Chromosome"/>
</dbReference>
<dbReference type="KEGG" id="psim:KR76_00094"/>
<proteinExistence type="predicted"/>
<evidence type="ECO:0000313" key="1">
    <source>
        <dbReference type="EMBL" id="AJR18396.1"/>
    </source>
</evidence>
<reference evidence="1 2" key="1">
    <citation type="journal article" date="2015" name="Genome Announc.">
        <title>Complete Genome Sequence of Steroid-Transforming Nocardioides simplex VKM Ac-2033D.</title>
        <authorList>
            <person name="Shtratnikova V.Y."/>
            <person name="Schelkunov M.I."/>
            <person name="Pekov Y.A."/>
            <person name="Fokina V.V."/>
            <person name="Logacheva M.D."/>
            <person name="Sokolov S.L."/>
            <person name="Bragin E.Y."/>
            <person name="Ashapkin V.V."/>
            <person name="Donova M.V."/>
        </authorList>
    </citation>
    <scope>NUCLEOTIDE SEQUENCE [LARGE SCALE GENOMIC DNA]</scope>
    <source>
        <strain evidence="1 2">VKM Ac-2033D</strain>
    </source>
</reference>
<dbReference type="EMBL" id="CP009896">
    <property type="protein sequence ID" value="AJR18396.1"/>
    <property type="molecule type" value="Genomic_DNA"/>
</dbReference>
<accession>A0A0C5XGZ1</accession>
<evidence type="ECO:0000313" key="2">
    <source>
        <dbReference type="Proteomes" id="UP000030300"/>
    </source>
</evidence>
<dbReference type="STRING" id="2045.KR76_00094"/>
<keyword evidence="2" id="KW-1185">Reference proteome</keyword>
<name>A0A0C5XGZ1_NOCSI</name>
<organism evidence="1 2">
    <name type="scientific">Nocardioides simplex</name>
    <name type="common">Arthrobacter simplex</name>
    <dbReference type="NCBI Taxonomy" id="2045"/>
    <lineage>
        <taxon>Bacteria</taxon>
        <taxon>Bacillati</taxon>
        <taxon>Actinomycetota</taxon>
        <taxon>Actinomycetes</taxon>
        <taxon>Propionibacteriales</taxon>
        <taxon>Nocardioidaceae</taxon>
        <taxon>Pimelobacter</taxon>
    </lineage>
</organism>
<dbReference type="AlphaFoldDB" id="A0A0C5XGZ1"/>
<protein>
    <submittedName>
        <fullName evidence="1">Uncharacterized protein</fullName>
    </submittedName>
</protein>
<gene>
    <name evidence="1" type="ORF">KR76_00094</name>
</gene>
<sequence>MDEGCAHGLGGFLVEQQDSLPLCQRSGAPSELPALHGPGA</sequence>
<dbReference type="HOGENOM" id="CLU_3293177_0_0_11"/>